<dbReference type="OrthoDB" id="7157803at2"/>
<reference evidence="5 6" key="1">
    <citation type="submission" date="2017-11" db="EMBL/GenBank/DDBJ databases">
        <title>Draft genome sequence of Rhizobiales bacterium SY3-13.</title>
        <authorList>
            <person name="Sun C."/>
        </authorList>
    </citation>
    <scope>NUCLEOTIDE SEQUENCE [LARGE SCALE GENOMIC DNA]</scope>
    <source>
        <strain evidence="5 6">SY3-13</strain>
    </source>
</reference>
<dbReference type="InterPro" id="IPR002220">
    <property type="entry name" value="DapA-like"/>
</dbReference>
<dbReference type="Proteomes" id="UP000229498">
    <property type="component" value="Unassembled WGS sequence"/>
</dbReference>
<protein>
    <submittedName>
        <fullName evidence="5">Dihydrodipicolinate synthase family protein</fullName>
    </submittedName>
</protein>
<dbReference type="PANTHER" id="PTHR12128">
    <property type="entry name" value="DIHYDRODIPICOLINATE SYNTHASE"/>
    <property type="match status" value="1"/>
</dbReference>
<evidence type="ECO:0000313" key="6">
    <source>
        <dbReference type="Proteomes" id="UP000229498"/>
    </source>
</evidence>
<dbReference type="EMBL" id="PHIG01000031">
    <property type="protein sequence ID" value="PJK29819.1"/>
    <property type="molecule type" value="Genomic_DNA"/>
</dbReference>
<organism evidence="5 6">
    <name type="scientific">Minwuia thermotolerans</name>
    <dbReference type="NCBI Taxonomy" id="2056226"/>
    <lineage>
        <taxon>Bacteria</taxon>
        <taxon>Pseudomonadati</taxon>
        <taxon>Pseudomonadota</taxon>
        <taxon>Alphaproteobacteria</taxon>
        <taxon>Minwuiales</taxon>
        <taxon>Minwuiaceae</taxon>
        <taxon>Minwuia</taxon>
    </lineage>
</organism>
<feature type="active site" description="Schiff-base intermediate with substrate" evidence="3">
    <location>
        <position position="169"/>
    </location>
</feature>
<sequence>MTEARQGVWAASITPFNADMSIDRGALCAHVDWLLENGCDGVALLGTTGEANSLGVNERLSLIEEMEGRWPADRIMIGVGTTAIPDTVALIHAAVDHEFPNVLMLPPFYYKGVADDGLYQTVAEVMRRMGTSRPRIHLYDFPAMVGFPFSTGLIARLNDAFTHTVVGMKDSSGDFAKMKDVLTRVPGFAVYAGTEALLLDILKEGGAGCISATCNVTAPGAAAVWRAWRSGDLAAAEAAQAKLTAQREALQKWPMVPAVKAVLRRAFPDRVGRVIRPPLLSLSDLDRERLFQALDEIGFEIPGAAARTA</sequence>
<evidence type="ECO:0000256" key="4">
    <source>
        <dbReference type="PIRSR" id="PIRSR001365-2"/>
    </source>
</evidence>
<evidence type="ECO:0000313" key="5">
    <source>
        <dbReference type="EMBL" id="PJK29819.1"/>
    </source>
</evidence>
<accession>A0A2M9G274</accession>
<dbReference type="Gene3D" id="3.20.20.70">
    <property type="entry name" value="Aldolase class I"/>
    <property type="match status" value="1"/>
</dbReference>
<dbReference type="Pfam" id="PF00701">
    <property type="entry name" value="DHDPS"/>
    <property type="match status" value="1"/>
</dbReference>
<feature type="binding site" evidence="4">
    <location>
        <position position="210"/>
    </location>
    <ligand>
        <name>pyruvate</name>
        <dbReference type="ChEBI" id="CHEBI:15361"/>
    </ligand>
</feature>
<keyword evidence="6" id="KW-1185">Reference proteome</keyword>
<keyword evidence="1 2" id="KW-0456">Lyase</keyword>
<gene>
    <name evidence="5" type="ORF">CVT23_08545</name>
</gene>
<dbReference type="InterPro" id="IPR013785">
    <property type="entry name" value="Aldolase_TIM"/>
</dbReference>
<evidence type="ECO:0000256" key="2">
    <source>
        <dbReference type="PIRNR" id="PIRNR001365"/>
    </source>
</evidence>
<evidence type="ECO:0000256" key="3">
    <source>
        <dbReference type="PIRSR" id="PIRSR001365-1"/>
    </source>
</evidence>
<feature type="binding site" evidence="4">
    <location>
        <position position="48"/>
    </location>
    <ligand>
        <name>pyruvate</name>
        <dbReference type="ChEBI" id="CHEBI:15361"/>
    </ligand>
</feature>
<dbReference type="PIRSF" id="PIRSF001365">
    <property type="entry name" value="DHDPS"/>
    <property type="match status" value="1"/>
</dbReference>
<dbReference type="SUPFAM" id="SSF51569">
    <property type="entry name" value="Aldolase"/>
    <property type="match status" value="1"/>
</dbReference>
<proteinExistence type="inferred from homology"/>
<comment type="similarity">
    <text evidence="2">Belongs to the DapA family.</text>
</comment>
<dbReference type="GO" id="GO:0008840">
    <property type="term" value="F:4-hydroxy-tetrahydrodipicolinate synthase activity"/>
    <property type="evidence" value="ECO:0007669"/>
    <property type="project" value="TreeGrafter"/>
</dbReference>
<dbReference type="SMART" id="SM01130">
    <property type="entry name" value="DHDPS"/>
    <property type="match status" value="1"/>
</dbReference>
<name>A0A2M9G274_9PROT</name>
<dbReference type="CDD" id="cd00408">
    <property type="entry name" value="DHDPS-like"/>
    <property type="match status" value="1"/>
</dbReference>
<feature type="active site" description="Proton donor/acceptor" evidence="3">
    <location>
        <position position="139"/>
    </location>
</feature>
<dbReference type="PANTHER" id="PTHR12128:SF67">
    <property type="entry name" value="BLR3884 PROTEIN"/>
    <property type="match status" value="1"/>
</dbReference>
<dbReference type="PRINTS" id="PR00146">
    <property type="entry name" value="DHPICSNTHASE"/>
</dbReference>
<evidence type="ECO:0000256" key="1">
    <source>
        <dbReference type="ARBA" id="ARBA00023239"/>
    </source>
</evidence>
<dbReference type="AlphaFoldDB" id="A0A2M9G274"/>
<comment type="caution">
    <text evidence="5">The sequence shown here is derived from an EMBL/GenBank/DDBJ whole genome shotgun (WGS) entry which is preliminary data.</text>
</comment>
<dbReference type="RefSeq" id="WP_109793096.1">
    <property type="nucleotide sequence ID" value="NZ_PHIG01000031.1"/>
</dbReference>